<dbReference type="Gene3D" id="3.40.50.300">
    <property type="entry name" value="P-loop containing nucleotide triphosphate hydrolases"/>
    <property type="match status" value="1"/>
</dbReference>
<sequence length="619" mass="72394">MEILFLYIDDYKILKEANINFGGEYLFEYSKKTNKLSYIINKNYIEGFYSLDDSQGITNYSYLVGNNGAGKSTTLEFIKENLVQGSNLRSEAIIIYKINNGFKIETTFSIKTDFNFASPIKKLTKPKSQLDSGFDFGYSLRGIENLDIIFFSNIFDGKIEGGLKGLHNISTNCLIIDDYKFYVEQKLIKPNENPINIHISEEVYRQFNFLTSQFKEDFNLFNISKVLYLKVSFNTEATLLVEFSDKKLSSQYNLWKDILLNHIINLRSELNDSLKSYICFLILNLIKEILSYNNSNIDINIQIKHRFPYSSEDGFSDILNRIFQNINEEAKKTETVYHLIESDIQRTFDFIEFIIVNNEKLINRIGSINDPSFYISSEEQILIKEIFKLYNNSVKINPHSFFNFSGLSSGERAMLNIFSRFYKIIMDNNKYGNLSNNVLILMDEPDLYLHPSWHKKLNYFLIKYLPKLFFNTKINSNRNIQVIITSNSPIPLSDITSNNVSFFKIRNINSENEIKELEISNFETNNTQTFAENIYSLFKDSFFIDDGMSGNFSTQKITELITFLEKDQEKSSFWEKNALRLINMIGEPIVRNSLRELYFKKFQNQIDDEIKRLMKLKST</sequence>
<evidence type="ECO:0000313" key="2">
    <source>
        <dbReference type="Proteomes" id="UP000247903"/>
    </source>
</evidence>
<gene>
    <name evidence="1" type="ORF">DMB65_01550</name>
</gene>
<dbReference type="AlphaFoldDB" id="A0A2V4C962"/>
<keyword evidence="2" id="KW-1185">Reference proteome</keyword>
<organism evidence="1 2">
    <name type="scientific">Flavobacterium cheongpyeongense</name>
    <dbReference type="NCBI Taxonomy" id="2212651"/>
    <lineage>
        <taxon>Bacteria</taxon>
        <taxon>Pseudomonadati</taxon>
        <taxon>Bacteroidota</taxon>
        <taxon>Flavobacteriia</taxon>
        <taxon>Flavobacteriales</taxon>
        <taxon>Flavobacteriaceae</taxon>
        <taxon>Flavobacterium</taxon>
    </lineage>
</organism>
<dbReference type="PANTHER" id="PTHR32182:SF23">
    <property type="entry name" value="ATP BINDING PROTEIN"/>
    <property type="match status" value="1"/>
</dbReference>
<evidence type="ECO:0000313" key="1">
    <source>
        <dbReference type="EMBL" id="PXY42734.1"/>
    </source>
</evidence>
<dbReference type="GO" id="GO:0006302">
    <property type="term" value="P:double-strand break repair"/>
    <property type="evidence" value="ECO:0007669"/>
    <property type="project" value="TreeGrafter"/>
</dbReference>
<name>A0A2V4C962_9FLAO</name>
<dbReference type="Proteomes" id="UP000247903">
    <property type="component" value="Unassembled WGS sequence"/>
</dbReference>
<dbReference type="PANTHER" id="PTHR32182">
    <property type="entry name" value="DNA REPLICATION AND REPAIR PROTEIN RECF"/>
    <property type="match status" value="1"/>
</dbReference>
<evidence type="ECO:0008006" key="3">
    <source>
        <dbReference type="Google" id="ProtNLM"/>
    </source>
</evidence>
<comment type="caution">
    <text evidence="1">The sequence shown here is derived from an EMBL/GenBank/DDBJ whole genome shotgun (WGS) entry which is preliminary data.</text>
</comment>
<dbReference type="RefSeq" id="WP_110304910.1">
    <property type="nucleotide sequence ID" value="NZ_QJHK01000001.1"/>
</dbReference>
<accession>A0A2V4C962</accession>
<proteinExistence type="predicted"/>
<dbReference type="OrthoDB" id="997844at2"/>
<dbReference type="GO" id="GO:0000731">
    <property type="term" value="P:DNA synthesis involved in DNA repair"/>
    <property type="evidence" value="ECO:0007669"/>
    <property type="project" value="TreeGrafter"/>
</dbReference>
<reference evidence="1 2" key="1">
    <citation type="submission" date="2018-05" db="EMBL/GenBank/DDBJ databases">
        <title>Flavobacterium sp. strain IMCC34759, incomplete genome.</title>
        <authorList>
            <person name="Joung Y."/>
            <person name="Cho J."/>
        </authorList>
    </citation>
    <scope>NUCLEOTIDE SEQUENCE [LARGE SCALE GENOMIC DNA]</scope>
    <source>
        <strain evidence="1 2">IMCC34759</strain>
    </source>
</reference>
<dbReference type="InterPro" id="IPR027417">
    <property type="entry name" value="P-loop_NTPase"/>
</dbReference>
<dbReference type="EMBL" id="QJHK01000001">
    <property type="protein sequence ID" value="PXY42734.1"/>
    <property type="molecule type" value="Genomic_DNA"/>
</dbReference>
<dbReference type="SUPFAM" id="SSF52540">
    <property type="entry name" value="P-loop containing nucleoside triphosphate hydrolases"/>
    <property type="match status" value="1"/>
</dbReference>
<protein>
    <recommendedName>
        <fullName evidence="3">ATPase AAA-type core domain-containing protein</fullName>
    </recommendedName>
</protein>